<dbReference type="OrthoDB" id="285651at2"/>
<gene>
    <name evidence="3" type="ORF">LF1_30100</name>
</gene>
<keyword evidence="4" id="KW-1185">Reference proteome</keyword>
<dbReference type="AlphaFoldDB" id="A0A5B1CLQ9"/>
<dbReference type="Pfam" id="PF07596">
    <property type="entry name" value="SBP_bac_10"/>
    <property type="match status" value="1"/>
</dbReference>
<dbReference type="PANTHER" id="PTHR30093">
    <property type="entry name" value="GENERAL SECRETION PATHWAY PROTEIN G"/>
    <property type="match status" value="1"/>
</dbReference>
<dbReference type="InterPro" id="IPR011453">
    <property type="entry name" value="DUF1559"/>
</dbReference>
<organism evidence="3 4">
    <name type="scientific">Rubripirellula obstinata</name>
    <dbReference type="NCBI Taxonomy" id="406547"/>
    <lineage>
        <taxon>Bacteria</taxon>
        <taxon>Pseudomonadati</taxon>
        <taxon>Planctomycetota</taxon>
        <taxon>Planctomycetia</taxon>
        <taxon>Pirellulales</taxon>
        <taxon>Pirellulaceae</taxon>
        <taxon>Rubripirellula</taxon>
    </lineage>
</organism>
<reference evidence="3 4" key="1">
    <citation type="submission" date="2019-08" db="EMBL/GenBank/DDBJ databases">
        <title>Deep-cultivation of Planctomycetes and their phenomic and genomic characterization uncovers novel biology.</title>
        <authorList>
            <person name="Wiegand S."/>
            <person name="Jogler M."/>
            <person name="Boedeker C."/>
            <person name="Pinto D."/>
            <person name="Vollmers J."/>
            <person name="Rivas-Marin E."/>
            <person name="Kohn T."/>
            <person name="Peeters S.H."/>
            <person name="Heuer A."/>
            <person name="Rast P."/>
            <person name="Oberbeckmann S."/>
            <person name="Bunk B."/>
            <person name="Jeske O."/>
            <person name="Meyerdierks A."/>
            <person name="Storesund J.E."/>
            <person name="Kallscheuer N."/>
            <person name="Luecker S."/>
            <person name="Lage O.M."/>
            <person name="Pohl T."/>
            <person name="Merkel B.J."/>
            <person name="Hornburger P."/>
            <person name="Mueller R.-W."/>
            <person name="Bruemmer F."/>
            <person name="Labrenz M."/>
            <person name="Spormann A.M."/>
            <person name="Op Den Camp H."/>
            <person name="Overmann J."/>
            <person name="Amann R."/>
            <person name="Jetten M.S.M."/>
            <person name="Mascher T."/>
            <person name="Medema M.H."/>
            <person name="Devos D.P."/>
            <person name="Kaster A.-K."/>
            <person name="Ovreas L."/>
            <person name="Rohde M."/>
            <person name="Galperin M.Y."/>
            <person name="Jogler C."/>
        </authorList>
    </citation>
    <scope>NUCLEOTIDE SEQUENCE [LARGE SCALE GENOMIC DNA]</scope>
    <source>
        <strain evidence="3 4">LF1</strain>
    </source>
</reference>
<evidence type="ECO:0000313" key="3">
    <source>
        <dbReference type="EMBL" id="KAA1260470.1"/>
    </source>
</evidence>
<keyword evidence="1" id="KW-0812">Transmembrane</keyword>
<dbReference type="RefSeq" id="WP_068258051.1">
    <property type="nucleotide sequence ID" value="NZ_LWSK01000002.1"/>
</dbReference>
<dbReference type="EMBL" id="VRLW01000001">
    <property type="protein sequence ID" value="KAA1260470.1"/>
    <property type="molecule type" value="Genomic_DNA"/>
</dbReference>
<proteinExistence type="predicted"/>
<name>A0A5B1CLQ9_9BACT</name>
<feature type="transmembrane region" description="Helical" evidence="1">
    <location>
        <begin position="56"/>
        <end position="78"/>
    </location>
</feature>
<dbReference type="Proteomes" id="UP000322699">
    <property type="component" value="Unassembled WGS sequence"/>
</dbReference>
<evidence type="ECO:0000256" key="1">
    <source>
        <dbReference type="SAM" id="Phobius"/>
    </source>
</evidence>
<evidence type="ECO:0000259" key="2">
    <source>
        <dbReference type="Pfam" id="PF07596"/>
    </source>
</evidence>
<dbReference type="PANTHER" id="PTHR30093:SF2">
    <property type="entry name" value="TYPE II SECRETION SYSTEM PROTEIN H"/>
    <property type="match status" value="1"/>
</dbReference>
<keyword evidence="1" id="KW-1133">Transmembrane helix</keyword>
<sequence length="303" mass="32424">MPFLFTCPHCETKTQVDDQYSGKQGQCVSCGGEITLPRFASATKTKSKPARRDSKLISVLAATAVCSLILGSLLFAIIRFGGQTMATLSNSREQTTSMRNLEKIAAAMNAYAADHGTYPAPMTVNSNGTPLHSWRVLLLPYLGEEDLYDRINLRLPWDHAENAMVMQYSAPLVYQHPSSTNNGFGSGPAYFLITGTGTLFPPTGPLSPNDVTDDVTQTLLVVEGSPVTPPMSWAEPVDLPFSMMTGRLAGNPGSEPGGLLEGGVAAATVDGRGHFIRDEIAPADFLSLVTPTGGERLRDDTLD</sequence>
<evidence type="ECO:0000313" key="4">
    <source>
        <dbReference type="Proteomes" id="UP000322699"/>
    </source>
</evidence>
<comment type="caution">
    <text evidence="3">The sequence shown here is derived from an EMBL/GenBank/DDBJ whole genome shotgun (WGS) entry which is preliminary data.</text>
</comment>
<keyword evidence="1" id="KW-0472">Membrane</keyword>
<protein>
    <recommendedName>
        <fullName evidence="2">DUF1559 domain-containing protein</fullName>
    </recommendedName>
</protein>
<accession>A0A5B1CLQ9</accession>
<feature type="domain" description="DUF1559" evidence="2">
    <location>
        <begin position="95"/>
        <end position="206"/>
    </location>
</feature>